<accession>U5D9C5</accession>
<protein>
    <submittedName>
        <fullName evidence="1">Uncharacterized protein</fullName>
    </submittedName>
</protein>
<gene>
    <name evidence="1" type="ORF">AMTR_s00067p00120800</name>
</gene>
<proteinExistence type="predicted"/>
<dbReference type="Gramene" id="ERN18835">
    <property type="protein sequence ID" value="ERN18835"/>
    <property type="gene ID" value="AMTR_s00067p00120800"/>
</dbReference>
<dbReference type="Proteomes" id="UP000017836">
    <property type="component" value="Unassembled WGS sequence"/>
</dbReference>
<sequence>MAFGYSSMDTAFQLGEWFLFCSIARNWRPIQEIPIHSLELLCDYYHRYGKKKGSKKFIIWENCGCIGCNGSEKVGSFLGFSS</sequence>
<reference evidence="2" key="1">
    <citation type="journal article" date="2013" name="Science">
        <title>The Amborella genome and the evolution of flowering plants.</title>
        <authorList>
            <consortium name="Amborella Genome Project"/>
        </authorList>
    </citation>
    <scope>NUCLEOTIDE SEQUENCE [LARGE SCALE GENOMIC DNA]</scope>
</reference>
<organism evidence="1 2">
    <name type="scientific">Amborella trichopoda</name>
    <dbReference type="NCBI Taxonomy" id="13333"/>
    <lineage>
        <taxon>Eukaryota</taxon>
        <taxon>Viridiplantae</taxon>
        <taxon>Streptophyta</taxon>
        <taxon>Embryophyta</taxon>
        <taxon>Tracheophyta</taxon>
        <taxon>Spermatophyta</taxon>
        <taxon>Magnoliopsida</taxon>
        <taxon>Amborellales</taxon>
        <taxon>Amborellaceae</taxon>
        <taxon>Amborella</taxon>
    </lineage>
</organism>
<dbReference type="HOGENOM" id="CLU_2561350_0_0_1"/>
<name>U5D9C5_AMBTC</name>
<dbReference type="EMBL" id="KI392078">
    <property type="protein sequence ID" value="ERN18835.1"/>
    <property type="molecule type" value="Genomic_DNA"/>
</dbReference>
<dbReference type="AlphaFoldDB" id="U5D9C5"/>
<evidence type="ECO:0000313" key="1">
    <source>
        <dbReference type="EMBL" id="ERN18835.1"/>
    </source>
</evidence>
<keyword evidence="2" id="KW-1185">Reference proteome</keyword>
<evidence type="ECO:0000313" key="2">
    <source>
        <dbReference type="Proteomes" id="UP000017836"/>
    </source>
</evidence>